<protein>
    <submittedName>
        <fullName evidence="2">Uncharacterized protein</fullName>
    </submittedName>
</protein>
<reference evidence="2" key="1">
    <citation type="submission" date="2019-08" db="EMBL/GenBank/DDBJ databases">
        <authorList>
            <person name="Kucharzyk K."/>
            <person name="Murdoch R.W."/>
            <person name="Higgins S."/>
            <person name="Loffler F."/>
        </authorList>
    </citation>
    <scope>NUCLEOTIDE SEQUENCE</scope>
</reference>
<dbReference type="EMBL" id="VSSQ01095884">
    <property type="protein sequence ID" value="MPN39826.1"/>
    <property type="molecule type" value="Genomic_DNA"/>
</dbReference>
<evidence type="ECO:0000313" key="2">
    <source>
        <dbReference type="EMBL" id="MPN39826.1"/>
    </source>
</evidence>
<gene>
    <name evidence="2" type="ORF">SDC9_187360</name>
</gene>
<comment type="caution">
    <text evidence="2">The sequence shown here is derived from an EMBL/GenBank/DDBJ whole genome shotgun (WGS) entry which is preliminary data.</text>
</comment>
<name>A0A645HMN2_9ZZZZ</name>
<feature type="compositionally biased region" description="Basic and acidic residues" evidence="1">
    <location>
        <begin position="26"/>
        <end position="36"/>
    </location>
</feature>
<evidence type="ECO:0000256" key="1">
    <source>
        <dbReference type="SAM" id="MobiDB-lite"/>
    </source>
</evidence>
<organism evidence="2">
    <name type="scientific">bioreactor metagenome</name>
    <dbReference type="NCBI Taxonomy" id="1076179"/>
    <lineage>
        <taxon>unclassified sequences</taxon>
        <taxon>metagenomes</taxon>
        <taxon>ecological metagenomes</taxon>
    </lineage>
</organism>
<dbReference type="AlphaFoldDB" id="A0A645HMN2"/>
<accession>A0A645HMN2</accession>
<feature type="compositionally biased region" description="Basic and acidic residues" evidence="1">
    <location>
        <begin position="51"/>
        <end position="60"/>
    </location>
</feature>
<sequence>MPVVAIHHTLEGFARRAARSAKIKMPKNEKQTDNCQRKVRLKQPVTHTRKQISDDRRVKR</sequence>
<proteinExistence type="predicted"/>
<feature type="region of interest" description="Disordered" evidence="1">
    <location>
        <begin position="24"/>
        <end position="60"/>
    </location>
</feature>